<dbReference type="EMBL" id="JBHULI010000024">
    <property type="protein sequence ID" value="MFD2532225.1"/>
    <property type="molecule type" value="Genomic_DNA"/>
</dbReference>
<comment type="caution">
    <text evidence="1">The sequence shown here is derived from an EMBL/GenBank/DDBJ whole genome shotgun (WGS) entry which is preliminary data.</text>
</comment>
<proteinExistence type="predicted"/>
<dbReference type="Gene3D" id="3.40.50.2000">
    <property type="entry name" value="Glycogen Phosphorylase B"/>
    <property type="match status" value="2"/>
</dbReference>
<evidence type="ECO:0000313" key="1">
    <source>
        <dbReference type="EMBL" id="MFD2532225.1"/>
    </source>
</evidence>
<accession>A0ABW5JKF2</accession>
<protein>
    <submittedName>
        <fullName evidence="1">Uncharacterized protein</fullName>
    </submittedName>
</protein>
<name>A0ABW5JKF2_9BACT</name>
<gene>
    <name evidence="1" type="ORF">ACFSVN_07185</name>
</gene>
<organism evidence="1 2">
    <name type="scientific">Gracilimonas halophila</name>
    <dbReference type="NCBI Taxonomy" id="1834464"/>
    <lineage>
        <taxon>Bacteria</taxon>
        <taxon>Pseudomonadati</taxon>
        <taxon>Balneolota</taxon>
        <taxon>Balneolia</taxon>
        <taxon>Balneolales</taxon>
        <taxon>Balneolaceae</taxon>
        <taxon>Gracilimonas</taxon>
    </lineage>
</organism>
<dbReference type="RefSeq" id="WP_390300483.1">
    <property type="nucleotide sequence ID" value="NZ_JBHULI010000024.1"/>
</dbReference>
<sequence>MEASSLSEIYESISKDADIIYVVPLIRHTHKKTDYLYLLYEDLIGSDSYEIKSISIFHHFKLVAGILTNRKAILHYHWLEFQDFKSLLGMPWKMLCIYLFQLFGGHIVWTLHNEFPHNQKYLGLHRYLHKKMARWTDILHVHCSAAVSLMSDRLKAPKEKFTIIPHPDFPTDPIPKSTAISHLNKNYDCGIDPDDTILLMFGNISRYKQIEEIADILIKEELSSKLIIAGPVKKGNMDLYEELISKVNKYNCIKLIAEFIPEEHVPWFYSATDICVFNYREILSSGGFHMAESYNKTIIAPNIGCLSETKDLSNIHLFTNADELKALLRVKITELNG</sequence>
<keyword evidence="2" id="KW-1185">Reference proteome</keyword>
<dbReference type="Proteomes" id="UP001597460">
    <property type="component" value="Unassembled WGS sequence"/>
</dbReference>
<dbReference type="SUPFAM" id="SSF53756">
    <property type="entry name" value="UDP-Glycosyltransferase/glycogen phosphorylase"/>
    <property type="match status" value="1"/>
</dbReference>
<reference evidence="2" key="1">
    <citation type="journal article" date="2019" name="Int. J. Syst. Evol. Microbiol.">
        <title>The Global Catalogue of Microorganisms (GCM) 10K type strain sequencing project: providing services to taxonomists for standard genome sequencing and annotation.</title>
        <authorList>
            <consortium name="The Broad Institute Genomics Platform"/>
            <consortium name="The Broad Institute Genome Sequencing Center for Infectious Disease"/>
            <person name="Wu L."/>
            <person name="Ma J."/>
        </authorList>
    </citation>
    <scope>NUCLEOTIDE SEQUENCE [LARGE SCALE GENOMIC DNA]</scope>
    <source>
        <strain evidence="2">KCTC 52042</strain>
    </source>
</reference>
<evidence type="ECO:0000313" key="2">
    <source>
        <dbReference type="Proteomes" id="UP001597460"/>
    </source>
</evidence>